<organism evidence="2">
    <name type="scientific">uncultured Caudovirales phage</name>
    <dbReference type="NCBI Taxonomy" id="2100421"/>
    <lineage>
        <taxon>Viruses</taxon>
        <taxon>Duplodnaviria</taxon>
        <taxon>Heunggongvirae</taxon>
        <taxon>Uroviricota</taxon>
        <taxon>Caudoviricetes</taxon>
        <taxon>Peduoviridae</taxon>
        <taxon>Maltschvirus</taxon>
        <taxon>Maltschvirus maltsch</taxon>
    </lineage>
</organism>
<gene>
    <name evidence="2" type="ORF">UFOVP328_346</name>
</gene>
<proteinExistence type="predicted"/>
<dbReference type="InterPro" id="IPR002654">
    <property type="entry name" value="Glyco_trans_25"/>
</dbReference>
<dbReference type="CDD" id="cd06532">
    <property type="entry name" value="Glyco_transf_25"/>
    <property type="match status" value="1"/>
</dbReference>
<name>A0A6J5LYF1_9CAUD</name>
<protein>
    <submittedName>
        <fullName evidence="2">Glycosyl transferase, family 25</fullName>
    </submittedName>
</protein>
<reference evidence="2" key="1">
    <citation type="submission" date="2020-04" db="EMBL/GenBank/DDBJ databases">
        <authorList>
            <person name="Chiriac C."/>
            <person name="Salcher M."/>
            <person name="Ghai R."/>
            <person name="Kavagutti S V."/>
        </authorList>
    </citation>
    <scope>NUCLEOTIDE SEQUENCE</scope>
</reference>
<dbReference type="Pfam" id="PF01755">
    <property type="entry name" value="Glyco_transf_25"/>
    <property type="match status" value="1"/>
</dbReference>
<dbReference type="EMBL" id="LR796341">
    <property type="protein sequence ID" value="CAB4138153.1"/>
    <property type="molecule type" value="Genomic_DNA"/>
</dbReference>
<feature type="domain" description="Glycosyl transferase family 25" evidence="1">
    <location>
        <begin position="22"/>
        <end position="104"/>
    </location>
</feature>
<evidence type="ECO:0000259" key="1">
    <source>
        <dbReference type="Pfam" id="PF01755"/>
    </source>
</evidence>
<keyword evidence="2" id="KW-0808">Transferase</keyword>
<dbReference type="GO" id="GO:0016740">
    <property type="term" value="F:transferase activity"/>
    <property type="evidence" value="ECO:0007669"/>
    <property type="project" value="UniProtKB-KW"/>
</dbReference>
<accession>A0A6J5LYF1</accession>
<evidence type="ECO:0000313" key="2">
    <source>
        <dbReference type="EMBL" id="CAB4138153.1"/>
    </source>
</evidence>
<sequence>MQPTCYVITHAGSRVIDDCIASLRKYNWKFEKFNAVNGQTITQADWQRIGIELSDKGKMSRRPGAQGCWHSHYKLWNKCLTDNTPIVIMEHDAVVNGLWPETLDISNKLVKLYLTAECKVNPAYGRWSKGAHAYTLTPAQALTLIDHARQYGAQAVDKHLGDLVLPWTFLGQDLVTLNPRRGSSSTSPLKS</sequence>